<proteinExistence type="predicted"/>
<protein>
    <submittedName>
        <fullName evidence="2">MBL fold metallo-hydrolase</fullName>
    </submittedName>
</protein>
<dbReference type="RefSeq" id="WP_257086687.1">
    <property type="nucleotide sequence ID" value="NZ_CP102097.1"/>
</dbReference>
<evidence type="ECO:0000313" key="2">
    <source>
        <dbReference type="EMBL" id="UUM32988.1"/>
    </source>
</evidence>
<dbReference type="Gene3D" id="3.60.15.10">
    <property type="entry name" value="Ribonuclease Z/Hydroxyacylglutathione hydrolase-like"/>
    <property type="match status" value="1"/>
</dbReference>
<reference evidence="2" key="1">
    <citation type="submission" date="2022-07" db="EMBL/GenBank/DDBJ databases">
        <title>Complete genome of Vibrio japonicus strain JCM 31412T and phylogenomic assessment of the Nereis clade of the genus Vibrio.</title>
        <authorList>
            <person name="Shlafstein M.D."/>
            <person name="Emsley S.A."/>
            <person name="Ushijima B."/>
            <person name="Videau P."/>
            <person name="Saw J.H."/>
        </authorList>
    </citation>
    <scope>NUCLEOTIDE SEQUENCE</scope>
    <source>
        <strain evidence="2">JCM 31412</strain>
    </source>
</reference>
<dbReference type="PANTHER" id="PTHR15032:SF4">
    <property type="entry name" value="N-ACYL-PHOSPHATIDYLETHANOLAMINE-HYDROLYZING PHOSPHOLIPASE D"/>
    <property type="match status" value="1"/>
</dbReference>
<feature type="domain" description="Metallo-beta-lactamase" evidence="1">
    <location>
        <begin position="119"/>
        <end position="321"/>
    </location>
</feature>
<gene>
    <name evidence="2" type="ORF">NP165_15670</name>
</gene>
<dbReference type="Proteomes" id="UP001058602">
    <property type="component" value="Chromosome 2"/>
</dbReference>
<dbReference type="SUPFAM" id="SSF56281">
    <property type="entry name" value="Metallo-hydrolase/oxidoreductase"/>
    <property type="match status" value="1"/>
</dbReference>
<dbReference type="InterPro" id="IPR001279">
    <property type="entry name" value="Metallo-B-lactamas"/>
</dbReference>
<organism evidence="2 3">
    <name type="scientific">Vibrio japonicus</name>
    <dbReference type="NCBI Taxonomy" id="1824638"/>
    <lineage>
        <taxon>Bacteria</taxon>
        <taxon>Pseudomonadati</taxon>
        <taxon>Pseudomonadota</taxon>
        <taxon>Gammaproteobacteria</taxon>
        <taxon>Vibrionales</taxon>
        <taxon>Vibrionaceae</taxon>
        <taxon>Vibrio</taxon>
    </lineage>
</organism>
<sequence>MSNGIKTSVATAMDFVGLNFLSDERTRSDLQNSEQERLDKIASSQQFKDGKAIARMPKVASPESMLSVMWKLVCGRNQLRPQTELPYVPVDTMRLEERSKELRVTWLGHSSLYIEMEKTRILIDPVFEYASPWIAKSWYDRNVSSPVSRDKLPTPDVIVISHDHYDHLEESTVRFFANSGVRFFVPLAVGRHLEKWGVDPKNIREFDWWDEVLFEGVRFVATPANHNSGRTGFDSNSTLWCSWALLCESGSLFYSGDTAYDRHFKQIADELGPFDMAFIEVAANVKDGKGFPVENWGHMQARHTVRAFNDLNAGKLCPIHWCTYELFSHQWDEPMLDLLSEVEGSDIDLVTPMVGQTFNVHSDGCHFHWWEETFTEQVLQTDELVSSVGRS</sequence>
<dbReference type="InterPro" id="IPR036866">
    <property type="entry name" value="RibonucZ/Hydroxyglut_hydro"/>
</dbReference>
<evidence type="ECO:0000313" key="3">
    <source>
        <dbReference type="Proteomes" id="UP001058602"/>
    </source>
</evidence>
<evidence type="ECO:0000259" key="1">
    <source>
        <dbReference type="Pfam" id="PF12706"/>
    </source>
</evidence>
<keyword evidence="3" id="KW-1185">Reference proteome</keyword>
<name>A0ABY5LQ60_9VIBR</name>
<dbReference type="PANTHER" id="PTHR15032">
    <property type="entry name" value="N-ACYL-PHOSPHATIDYLETHANOLAMINE-HYDROLYZING PHOSPHOLIPASE D"/>
    <property type="match status" value="1"/>
</dbReference>
<dbReference type="Pfam" id="PF12706">
    <property type="entry name" value="Lactamase_B_2"/>
    <property type="match status" value="1"/>
</dbReference>
<accession>A0ABY5LQ60</accession>
<dbReference type="EMBL" id="CP102097">
    <property type="protein sequence ID" value="UUM32988.1"/>
    <property type="molecule type" value="Genomic_DNA"/>
</dbReference>